<dbReference type="EMBL" id="JBHHMI010000005">
    <property type="protein sequence ID" value="MFB5266827.1"/>
    <property type="molecule type" value="Genomic_DNA"/>
</dbReference>
<comment type="caution">
    <text evidence="1">The sequence shown here is derived from an EMBL/GenBank/DDBJ whole genome shotgun (WGS) entry which is preliminary data.</text>
</comment>
<name>A0ABV5ARL3_9BACL</name>
<dbReference type="RefSeq" id="WP_375354721.1">
    <property type="nucleotide sequence ID" value="NZ_JBHHMI010000005.1"/>
</dbReference>
<sequence length="55" mass="6444">MPICTVILRGKEWCTNRWTSLRGAPDVPEHFSSMDEEEDVKFHLLVDRGYWASYA</sequence>
<protein>
    <submittedName>
        <fullName evidence="1">Uncharacterized protein</fullName>
    </submittedName>
</protein>
<reference evidence="1 2" key="1">
    <citation type="submission" date="2024-09" db="EMBL/GenBank/DDBJ databases">
        <title>Paenibacillus zeirhizospherea sp. nov., isolated from surface of the maize (Zea mays) roots in a horticulture field, Hungary.</title>
        <authorList>
            <person name="Marton D."/>
            <person name="Farkas M."/>
            <person name="Bedics A."/>
            <person name="Toth E."/>
            <person name="Tancsics A."/>
            <person name="Boka K."/>
            <person name="Maroti G."/>
            <person name="Kriszt B."/>
            <person name="Cserhati M."/>
        </authorList>
    </citation>
    <scope>NUCLEOTIDE SEQUENCE [LARGE SCALE GENOMIC DNA]</scope>
    <source>
        <strain evidence="1 2">KCTC 33519</strain>
    </source>
</reference>
<gene>
    <name evidence="1" type="ORF">ACE41H_08505</name>
</gene>
<keyword evidence="2" id="KW-1185">Reference proteome</keyword>
<proteinExistence type="predicted"/>
<dbReference type="Proteomes" id="UP001580346">
    <property type="component" value="Unassembled WGS sequence"/>
</dbReference>
<organism evidence="1 2">
    <name type="scientific">Paenibacillus enshidis</name>
    <dbReference type="NCBI Taxonomy" id="1458439"/>
    <lineage>
        <taxon>Bacteria</taxon>
        <taxon>Bacillati</taxon>
        <taxon>Bacillota</taxon>
        <taxon>Bacilli</taxon>
        <taxon>Bacillales</taxon>
        <taxon>Paenibacillaceae</taxon>
        <taxon>Paenibacillus</taxon>
    </lineage>
</organism>
<evidence type="ECO:0000313" key="1">
    <source>
        <dbReference type="EMBL" id="MFB5266827.1"/>
    </source>
</evidence>
<accession>A0ABV5ARL3</accession>
<evidence type="ECO:0000313" key="2">
    <source>
        <dbReference type="Proteomes" id="UP001580346"/>
    </source>
</evidence>